<dbReference type="GeneID" id="64634465"/>
<sequence>MGPGAQQDTLDDYFGDSNWKKVVKLGHTMLHKLKDALPEQQDHHEALDDFEEGLRAVTMASVQLELARDDQNDIQMGTCLALHKGCTPSVLISTGLELEEQQQQMKADRTGLGVHASDNQEGKLLQQNNTLQCRIDTWTKLQELYMPSLAALCVSKRSVSGDIAAAVTTLETIKLWLPSQIGRTAPCDIHLQTIEWKLHYMQAHNALHSLYSNLCAQTAILKYKDRNLCGQGANMRAQNTLKAVEARIDTAASTYEHAHKALIVLAPLLNQTG</sequence>
<protein>
    <submittedName>
        <fullName evidence="1">Uncharacterized protein</fullName>
    </submittedName>
</protein>
<dbReference type="OrthoDB" id="2680741at2759"/>
<reference evidence="1" key="1">
    <citation type="journal article" date="2020" name="New Phytol.">
        <title>Comparative genomics reveals dynamic genome evolution in host specialist ectomycorrhizal fungi.</title>
        <authorList>
            <person name="Lofgren L.A."/>
            <person name="Nguyen N.H."/>
            <person name="Vilgalys R."/>
            <person name="Ruytinx J."/>
            <person name="Liao H.L."/>
            <person name="Branco S."/>
            <person name="Kuo A."/>
            <person name="LaButti K."/>
            <person name="Lipzen A."/>
            <person name="Andreopoulos W."/>
            <person name="Pangilinan J."/>
            <person name="Riley R."/>
            <person name="Hundley H."/>
            <person name="Na H."/>
            <person name="Barry K."/>
            <person name="Grigoriev I.V."/>
            <person name="Stajich J.E."/>
            <person name="Kennedy P.G."/>
        </authorList>
    </citation>
    <scope>NUCLEOTIDE SEQUENCE</scope>
    <source>
        <strain evidence="1">MN1</strain>
    </source>
</reference>
<accession>A0A9P7E711</accession>
<dbReference type="RefSeq" id="XP_041191022.1">
    <property type="nucleotide sequence ID" value="XM_041340449.1"/>
</dbReference>
<dbReference type="EMBL" id="JABBWG010000024">
    <property type="protein sequence ID" value="KAG1813148.1"/>
    <property type="molecule type" value="Genomic_DNA"/>
</dbReference>
<comment type="caution">
    <text evidence="1">The sequence shown here is derived from an EMBL/GenBank/DDBJ whole genome shotgun (WGS) entry which is preliminary data.</text>
</comment>
<dbReference type="AlphaFoldDB" id="A0A9P7E711"/>
<organism evidence="1 2">
    <name type="scientific">Suillus subaureus</name>
    <dbReference type="NCBI Taxonomy" id="48587"/>
    <lineage>
        <taxon>Eukaryota</taxon>
        <taxon>Fungi</taxon>
        <taxon>Dikarya</taxon>
        <taxon>Basidiomycota</taxon>
        <taxon>Agaricomycotina</taxon>
        <taxon>Agaricomycetes</taxon>
        <taxon>Agaricomycetidae</taxon>
        <taxon>Boletales</taxon>
        <taxon>Suillineae</taxon>
        <taxon>Suillaceae</taxon>
        <taxon>Suillus</taxon>
    </lineage>
</organism>
<gene>
    <name evidence="1" type="ORF">BJ212DRAFT_1482617</name>
</gene>
<evidence type="ECO:0000313" key="1">
    <source>
        <dbReference type="EMBL" id="KAG1813148.1"/>
    </source>
</evidence>
<name>A0A9P7E711_9AGAM</name>
<proteinExistence type="predicted"/>
<evidence type="ECO:0000313" key="2">
    <source>
        <dbReference type="Proteomes" id="UP000807769"/>
    </source>
</evidence>
<dbReference type="Proteomes" id="UP000807769">
    <property type="component" value="Unassembled WGS sequence"/>
</dbReference>
<keyword evidence="2" id="KW-1185">Reference proteome</keyword>